<dbReference type="InterPro" id="IPR017880">
    <property type="entry name" value="KilA_N"/>
</dbReference>
<accession>A0A8J7LG54</accession>
<dbReference type="EMBL" id="JAECZA010000077">
    <property type="protein sequence ID" value="MBH8574534.1"/>
    <property type="molecule type" value="Genomic_DNA"/>
</dbReference>
<gene>
    <name evidence="2" type="ORF">I8752_16185</name>
</gene>
<name>A0A8J7LG54_9NOST</name>
<keyword evidence="3" id="KW-1185">Reference proteome</keyword>
<organism evidence="2 3">
    <name type="scientific">Dendronalium phyllosphericum CENA369</name>
    <dbReference type="NCBI Taxonomy" id="1725256"/>
    <lineage>
        <taxon>Bacteria</taxon>
        <taxon>Bacillati</taxon>
        <taxon>Cyanobacteriota</taxon>
        <taxon>Cyanophyceae</taxon>
        <taxon>Nostocales</taxon>
        <taxon>Nostocaceae</taxon>
        <taxon>Dendronalium</taxon>
        <taxon>Dendronalium phyllosphericum</taxon>
    </lineage>
</organism>
<evidence type="ECO:0000313" key="2">
    <source>
        <dbReference type="EMBL" id="MBH8574534.1"/>
    </source>
</evidence>
<evidence type="ECO:0000259" key="1">
    <source>
        <dbReference type="PROSITE" id="PS51301"/>
    </source>
</evidence>
<dbReference type="PROSITE" id="PS51301">
    <property type="entry name" value="KILA_N"/>
    <property type="match status" value="1"/>
</dbReference>
<feature type="domain" description="KilA-N" evidence="1">
    <location>
        <begin position="19"/>
        <end position="144"/>
    </location>
</feature>
<evidence type="ECO:0000313" key="3">
    <source>
        <dbReference type="Proteomes" id="UP000662314"/>
    </source>
</evidence>
<proteinExistence type="predicted"/>
<dbReference type="GO" id="GO:0003677">
    <property type="term" value="F:DNA binding"/>
    <property type="evidence" value="ECO:0007669"/>
    <property type="project" value="InterPro"/>
</dbReference>
<dbReference type="Proteomes" id="UP000662314">
    <property type="component" value="Unassembled WGS sequence"/>
</dbReference>
<reference evidence="2 3" key="1">
    <citation type="journal article" date="2021" name="Int. J. Syst. Evol. Microbiol.">
        <title>Amazonocrinis nigriterrae gen. nov., sp. nov., Atlanticothrix silvestris gen. nov., sp. nov. and Dendronalium phyllosphericum gen. nov., sp. nov., nostocacean cyanobacteria from Brazilian environments.</title>
        <authorList>
            <person name="Alvarenga D.O."/>
            <person name="Andreote A.P.D."/>
            <person name="Branco L.H.Z."/>
            <person name="Delbaje E."/>
            <person name="Cruz R.B."/>
            <person name="Varani A.M."/>
            <person name="Fiore M.F."/>
        </authorList>
    </citation>
    <scope>NUCLEOTIDE SEQUENCE [LARGE SCALE GENOMIC DNA]</scope>
    <source>
        <strain evidence="2 3">CENA369</strain>
    </source>
</reference>
<sequence>MCAKFLYGLEPKEIMGKSKSQELHYEGYLVHRRASDGLVSLTDMWKAAGQPANKSPRDWKRLDKTQELLENLAFGTGISPVRVKTQRSKLSKARYITSEILGILETVKHGRHPATYGTPELAIDYAQILSAKFHQWTLTVLKERIEEEVNPELAYKRGRDRAIQGWKRQGKSDDWIQDRINSIENYKQHTSILAAHGVGRKNGRNGFAECADAINLEILGGRSKRIRAILGLTKKSKRLRDSLTRKQLTALSFAEALADDEIEVNNLQGNQSCRQACSQAAYRVVLAAQGSTKIVAKLV</sequence>
<dbReference type="Pfam" id="PF04383">
    <property type="entry name" value="KilA-N"/>
    <property type="match status" value="1"/>
</dbReference>
<dbReference type="InterPro" id="IPR018004">
    <property type="entry name" value="KilA/APSES_HTH"/>
</dbReference>
<protein>
    <submittedName>
        <fullName evidence="2">KilA-N domain-containing protein</fullName>
    </submittedName>
</protein>
<dbReference type="InterPro" id="IPR036887">
    <property type="entry name" value="HTH_APSES_sf"/>
</dbReference>
<dbReference type="RefSeq" id="WP_214433340.1">
    <property type="nucleotide sequence ID" value="NZ_JAECZA010000077.1"/>
</dbReference>
<comment type="caution">
    <text evidence="2">The sequence shown here is derived from an EMBL/GenBank/DDBJ whole genome shotgun (WGS) entry which is preliminary data.</text>
</comment>
<dbReference type="AlphaFoldDB" id="A0A8J7LG54"/>
<dbReference type="SUPFAM" id="SSF54616">
    <property type="entry name" value="DNA-binding domain of Mlu1-box binding protein MBP1"/>
    <property type="match status" value="1"/>
</dbReference>
<dbReference type="SMART" id="SM01252">
    <property type="entry name" value="KilA-N"/>
    <property type="match status" value="1"/>
</dbReference>